<comment type="caution">
    <text evidence="16">The sequence shown here is derived from an EMBL/GenBank/DDBJ whole genome shotgun (WGS) entry which is preliminary data.</text>
</comment>
<keyword evidence="6" id="KW-1015">Disulfide bond</keyword>
<proteinExistence type="inferred from homology"/>
<dbReference type="AlphaFoldDB" id="A0A1C7MCP3"/>
<dbReference type="PANTHER" id="PTHR31736:SF12">
    <property type="entry name" value="EXO-POLYGALACTURONASE, PUTATIVE-RELATED"/>
    <property type="match status" value="1"/>
</dbReference>
<protein>
    <recommendedName>
        <fullName evidence="13">galacturonan 1,4-alpha-galacturonidase</fullName>
        <ecNumber evidence="13">3.2.1.67</ecNumber>
    </recommendedName>
</protein>
<dbReference type="Proteomes" id="UP000092993">
    <property type="component" value="Unassembled WGS sequence"/>
</dbReference>
<keyword evidence="9 15" id="KW-0326">Glycosidase</keyword>
<evidence type="ECO:0000256" key="14">
    <source>
        <dbReference type="ARBA" id="ARBA00048766"/>
    </source>
</evidence>
<evidence type="ECO:0000256" key="9">
    <source>
        <dbReference type="ARBA" id="ARBA00023295"/>
    </source>
</evidence>
<dbReference type="STRING" id="5627.A0A1C7MCP3"/>
<dbReference type="GO" id="GO:0071555">
    <property type="term" value="P:cell wall organization"/>
    <property type="evidence" value="ECO:0007669"/>
    <property type="project" value="UniProtKB-KW"/>
</dbReference>
<name>A0A1C7MCP3_GRIFR</name>
<comment type="similarity">
    <text evidence="2 15">Belongs to the glycosyl hydrolase 28 family.</text>
</comment>
<comment type="catalytic activity">
    <reaction evidence="14">
        <text>[(1-&gt;4)-alpha-D-galacturonosyl](n) + H2O = alpha-D-galacturonate + [(1-&gt;4)-alpha-D-galacturonosyl](n-1)</text>
        <dbReference type="Rhea" id="RHEA:14117"/>
        <dbReference type="Rhea" id="RHEA-COMP:14570"/>
        <dbReference type="Rhea" id="RHEA-COMP:14572"/>
        <dbReference type="ChEBI" id="CHEBI:15377"/>
        <dbReference type="ChEBI" id="CHEBI:58658"/>
        <dbReference type="ChEBI" id="CHEBI:140523"/>
        <dbReference type="EC" id="3.2.1.67"/>
    </reaction>
</comment>
<dbReference type="GO" id="GO:0047911">
    <property type="term" value="F:galacturan 1,4-alpha-galacturonidase activity"/>
    <property type="evidence" value="ECO:0007669"/>
    <property type="project" value="UniProtKB-EC"/>
</dbReference>
<evidence type="ECO:0000256" key="11">
    <source>
        <dbReference type="ARBA" id="ARBA00023326"/>
    </source>
</evidence>
<keyword evidence="7" id="KW-0325">Glycoprotein</keyword>
<comment type="subcellular location">
    <subcellularLocation>
        <location evidence="1">Secreted</location>
    </subcellularLocation>
</comment>
<dbReference type="GO" id="GO:0005576">
    <property type="term" value="C:extracellular region"/>
    <property type="evidence" value="ECO:0007669"/>
    <property type="project" value="UniProtKB-SubCell"/>
</dbReference>
<gene>
    <name evidence="16" type="primary">rgxA_0</name>
    <name evidence="16" type="ORF">A0H81_06686</name>
</gene>
<sequence length="506" mass="54876">MGFMAARTIPSHPQRTKAKARLITGRSDALQEHSLFTHLLLDLAQILSLNIVPFSGLLTGPIARPAQHVKELMTGLPRDIMFAARLLFTFFSCFLIEVRATARAPKTCNLRPLGAGRDDTDQVEAAIAQCGHSGTTVFGPGQYNITRKMTWDLVSSKVDLHGYLNFKPDVEYWLNANNTYRVIFIQDQASWFVITGHDFLIDAHNAGGINGNGQTWWSFYGNSSRSDGDGRPVSLTLSNVTHGTISNFRIEAQPFWCNAVADSSDVVYDGIYCNATNTDPLYAGQNVVPNTDGIDTYRSDRVSLLNFDITSGDDCLAIKGNSTNILARNITCRGGNGIAFGSLGQYVQFNDIVDHVEMEDLKMIRLDPQVQPNMVSGVYFKTWTGSINGSPPTGGGGGGGFVSNVVTRNVQLDRVTVPIHLYQTNGGHSGDTPSQIQFSNLSFFDWSGSSLGSEIVDLECSPAVPCPNIVFRNVEVTPPTGDAPSYVCINVVNEQGLPACNATGSS</sequence>
<reference evidence="16 17" key="1">
    <citation type="submission" date="2016-03" db="EMBL/GenBank/DDBJ databases">
        <title>Whole genome sequencing of Grifola frondosa 9006-11.</title>
        <authorList>
            <person name="Min B."/>
            <person name="Park H."/>
            <person name="Kim J.-G."/>
            <person name="Cho H."/>
            <person name="Oh Y.-L."/>
            <person name="Kong W.-S."/>
            <person name="Choi I.-G."/>
        </authorList>
    </citation>
    <scope>NUCLEOTIDE SEQUENCE [LARGE SCALE GENOMIC DNA]</scope>
    <source>
        <strain evidence="16 17">9006-11</strain>
    </source>
</reference>
<dbReference type="EC" id="3.2.1.67" evidence="13"/>
<evidence type="ECO:0000313" key="16">
    <source>
        <dbReference type="EMBL" id="OBZ72754.1"/>
    </source>
</evidence>
<keyword evidence="5 15" id="KW-0378">Hydrolase</keyword>
<evidence type="ECO:0000256" key="10">
    <source>
        <dbReference type="ARBA" id="ARBA00023316"/>
    </source>
</evidence>
<dbReference type="Pfam" id="PF00295">
    <property type="entry name" value="Glyco_hydro_28"/>
    <property type="match status" value="1"/>
</dbReference>
<dbReference type="OMA" id="NGQPWWS"/>
<keyword evidence="11" id="KW-0624">Polysaccharide degradation</keyword>
<organism evidence="16 17">
    <name type="scientific">Grifola frondosa</name>
    <name type="common">Maitake</name>
    <name type="synonym">Polyporus frondosus</name>
    <dbReference type="NCBI Taxonomy" id="5627"/>
    <lineage>
        <taxon>Eukaryota</taxon>
        <taxon>Fungi</taxon>
        <taxon>Dikarya</taxon>
        <taxon>Basidiomycota</taxon>
        <taxon>Agaricomycotina</taxon>
        <taxon>Agaricomycetes</taxon>
        <taxon>Polyporales</taxon>
        <taxon>Grifolaceae</taxon>
        <taxon>Grifola</taxon>
    </lineage>
</organism>
<keyword evidence="10" id="KW-0961">Cell wall biogenesis/degradation</keyword>
<evidence type="ECO:0000256" key="12">
    <source>
        <dbReference type="ARBA" id="ARBA00037312"/>
    </source>
</evidence>
<accession>A0A1C7MCP3</accession>
<evidence type="ECO:0000256" key="7">
    <source>
        <dbReference type="ARBA" id="ARBA00023180"/>
    </source>
</evidence>
<keyword evidence="8" id="KW-0119">Carbohydrate metabolism</keyword>
<dbReference type="EMBL" id="LUGG01000007">
    <property type="protein sequence ID" value="OBZ72754.1"/>
    <property type="molecule type" value="Genomic_DNA"/>
</dbReference>
<evidence type="ECO:0000256" key="8">
    <source>
        <dbReference type="ARBA" id="ARBA00023277"/>
    </source>
</evidence>
<keyword evidence="17" id="KW-1185">Reference proteome</keyword>
<dbReference type="PANTHER" id="PTHR31736">
    <property type="match status" value="1"/>
</dbReference>
<evidence type="ECO:0000256" key="1">
    <source>
        <dbReference type="ARBA" id="ARBA00004613"/>
    </source>
</evidence>
<keyword evidence="4" id="KW-0732">Signal</keyword>
<dbReference type="InterPro" id="IPR012334">
    <property type="entry name" value="Pectin_lyas_fold"/>
</dbReference>
<evidence type="ECO:0000256" key="13">
    <source>
        <dbReference type="ARBA" id="ARBA00038933"/>
    </source>
</evidence>
<evidence type="ECO:0000256" key="3">
    <source>
        <dbReference type="ARBA" id="ARBA00022525"/>
    </source>
</evidence>
<evidence type="ECO:0000256" key="5">
    <source>
        <dbReference type="ARBA" id="ARBA00022801"/>
    </source>
</evidence>
<evidence type="ECO:0000313" key="17">
    <source>
        <dbReference type="Proteomes" id="UP000092993"/>
    </source>
</evidence>
<keyword evidence="3" id="KW-0964">Secreted</keyword>
<evidence type="ECO:0000256" key="6">
    <source>
        <dbReference type="ARBA" id="ARBA00023157"/>
    </source>
</evidence>
<dbReference type="GO" id="GO:0004650">
    <property type="term" value="F:polygalacturonase activity"/>
    <property type="evidence" value="ECO:0007669"/>
    <property type="project" value="InterPro"/>
</dbReference>
<evidence type="ECO:0000256" key="2">
    <source>
        <dbReference type="ARBA" id="ARBA00008834"/>
    </source>
</evidence>
<dbReference type="OrthoDB" id="187139at2759"/>
<dbReference type="InterPro" id="IPR011050">
    <property type="entry name" value="Pectin_lyase_fold/virulence"/>
</dbReference>
<comment type="function">
    <text evidence="12">Specific in hydrolyzing the terminal glycosidic bond of polygalacturonic acid and oligogalacturonates.</text>
</comment>
<dbReference type="Gene3D" id="2.160.20.10">
    <property type="entry name" value="Single-stranded right-handed beta-helix, Pectin lyase-like"/>
    <property type="match status" value="1"/>
</dbReference>
<evidence type="ECO:0000256" key="15">
    <source>
        <dbReference type="RuleBase" id="RU361169"/>
    </source>
</evidence>
<dbReference type="SUPFAM" id="SSF51126">
    <property type="entry name" value="Pectin lyase-like"/>
    <property type="match status" value="1"/>
</dbReference>
<dbReference type="GO" id="GO:0000272">
    <property type="term" value="P:polysaccharide catabolic process"/>
    <property type="evidence" value="ECO:0007669"/>
    <property type="project" value="UniProtKB-KW"/>
</dbReference>
<dbReference type="InterPro" id="IPR000743">
    <property type="entry name" value="Glyco_hydro_28"/>
</dbReference>
<evidence type="ECO:0000256" key="4">
    <source>
        <dbReference type="ARBA" id="ARBA00022729"/>
    </source>
</evidence>